<name>A0ABC8TB03_9AQUA</name>
<keyword evidence="2" id="KW-1185">Reference proteome</keyword>
<dbReference type="EMBL" id="CAUOFW020004636">
    <property type="protein sequence ID" value="CAK9166575.1"/>
    <property type="molecule type" value="Genomic_DNA"/>
</dbReference>
<sequence>MSMAYRLIRPLRRITTETLASPLSSFSISKTLTAIQPQLQQTRRSYVSEMRKSAFEGNIIRLLRNEIQYELDRSPPSQLVPEFNLFTVDERPGEQWIRLTRKFGENEEIKVEVTMFDGSIPVQKPGGIATAHDVQLHITMIVDVFKGEGSDVLEFVCSAWPDSIEIQKAYMRKHDRMASQPYMGPGFKELDDELQNSLYEYLEARGINDELAVELDDELQNSLYAYLEARGINDELAVELDDELQNSLYEYLEARGINDELAVFVHEYMRNKDKTEFIRWMETVRSYIEKK</sequence>
<dbReference type="PANTHER" id="PTHR10826">
    <property type="entry name" value="COMPLEMENT COMPONENT 1"/>
    <property type="match status" value="1"/>
</dbReference>
<accession>A0ABC8TB03</accession>
<dbReference type="SUPFAM" id="SSF54529">
    <property type="entry name" value="Mitochondrial glycoprotein MAM33-like"/>
    <property type="match status" value="3"/>
</dbReference>
<dbReference type="Proteomes" id="UP001642360">
    <property type="component" value="Unassembled WGS sequence"/>
</dbReference>
<dbReference type="PANTHER" id="PTHR10826:SF36">
    <property type="entry name" value="OS08G0439900 PROTEIN"/>
    <property type="match status" value="1"/>
</dbReference>
<evidence type="ECO:0000313" key="1">
    <source>
        <dbReference type="EMBL" id="CAK9166575.1"/>
    </source>
</evidence>
<comment type="caution">
    <text evidence="1">The sequence shown here is derived from an EMBL/GenBank/DDBJ whole genome shotgun (WGS) entry which is preliminary data.</text>
</comment>
<evidence type="ECO:0008006" key="3">
    <source>
        <dbReference type="Google" id="ProtNLM"/>
    </source>
</evidence>
<dbReference type="InterPro" id="IPR036561">
    <property type="entry name" value="MAM33_sf"/>
</dbReference>
<reference evidence="1 2" key="1">
    <citation type="submission" date="2024-02" db="EMBL/GenBank/DDBJ databases">
        <authorList>
            <person name="Vignale AGUSTIN F."/>
            <person name="Sosa J E."/>
            <person name="Modenutti C."/>
        </authorList>
    </citation>
    <scope>NUCLEOTIDE SEQUENCE [LARGE SCALE GENOMIC DNA]</scope>
</reference>
<gene>
    <name evidence="1" type="ORF">ILEXP_LOCUS35804</name>
</gene>
<protein>
    <recommendedName>
        <fullName evidence="3">Mitochondrial glycoprotein</fullName>
    </recommendedName>
</protein>
<dbReference type="Pfam" id="PF02330">
    <property type="entry name" value="MAM33"/>
    <property type="match status" value="3"/>
</dbReference>
<proteinExistence type="predicted"/>
<evidence type="ECO:0000313" key="2">
    <source>
        <dbReference type="Proteomes" id="UP001642360"/>
    </source>
</evidence>
<organism evidence="1 2">
    <name type="scientific">Ilex paraguariensis</name>
    <name type="common">yerba mate</name>
    <dbReference type="NCBI Taxonomy" id="185542"/>
    <lineage>
        <taxon>Eukaryota</taxon>
        <taxon>Viridiplantae</taxon>
        <taxon>Streptophyta</taxon>
        <taxon>Embryophyta</taxon>
        <taxon>Tracheophyta</taxon>
        <taxon>Spermatophyta</taxon>
        <taxon>Magnoliopsida</taxon>
        <taxon>eudicotyledons</taxon>
        <taxon>Gunneridae</taxon>
        <taxon>Pentapetalae</taxon>
        <taxon>asterids</taxon>
        <taxon>campanulids</taxon>
        <taxon>Aquifoliales</taxon>
        <taxon>Aquifoliaceae</taxon>
        <taxon>Ilex</taxon>
    </lineage>
</organism>
<dbReference type="InterPro" id="IPR003428">
    <property type="entry name" value="MAM33"/>
</dbReference>
<dbReference type="AlphaFoldDB" id="A0ABC8TB03"/>
<dbReference type="Gene3D" id="3.10.280.10">
    <property type="entry name" value="Mitochondrial glycoprotein"/>
    <property type="match status" value="3"/>
</dbReference>